<evidence type="ECO:0000313" key="3">
    <source>
        <dbReference type="Proteomes" id="UP000256379"/>
    </source>
</evidence>
<protein>
    <recommendedName>
        <fullName evidence="4">Transglutaminase-like domain-containing protein</fullName>
    </recommendedName>
</protein>
<sequence length="329" mass="37182">MENINAKRRTFLKQGCIGAGLLLSQPVFASITSKNLNVKKASLYLAHNVNFATQTELNLYIPIALKNEFQKPYNIKVNGNYKTYTLNDRRNIHFLQALWENKSHSNNNIEVSFDVDISPIKDVINIKESEISLESESNILIGESLYKVANNLSGKFHNQESLAKSLFIWVAHNLHTKEAQYVDGIRSLFSKDGDMLLRGQNLSASSVFVELCKLVGIPAIEAFGIIVDNDGYNFIANERQNYTRSVIKIGNKWIPNDIILAIEAKKSHKPKVIENAFKEWGNNWVLLNFARSVEVDSTYLSTFNIAYGEVNGIKLSSYNANHFSQKIFA</sequence>
<accession>A0A3D8IQ33</accession>
<feature type="chain" id="PRO_5017569320" description="Transglutaminase-like domain-containing protein" evidence="1">
    <location>
        <begin position="30"/>
        <end position="329"/>
    </location>
</feature>
<dbReference type="EMBL" id="NXLQ01000002">
    <property type="protein sequence ID" value="RDU67016.1"/>
    <property type="molecule type" value="Genomic_DNA"/>
</dbReference>
<gene>
    <name evidence="2" type="ORF">CQA53_01765</name>
</gene>
<proteinExistence type="predicted"/>
<keyword evidence="3" id="KW-1185">Reference proteome</keyword>
<dbReference type="Proteomes" id="UP000256379">
    <property type="component" value="Unassembled WGS sequence"/>
</dbReference>
<keyword evidence="1" id="KW-0732">Signal</keyword>
<name>A0A3D8IQ33_9HELI</name>
<evidence type="ECO:0000256" key="1">
    <source>
        <dbReference type="SAM" id="SignalP"/>
    </source>
</evidence>
<evidence type="ECO:0000313" key="2">
    <source>
        <dbReference type="EMBL" id="RDU67016.1"/>
    </source>
</evidence>
<dbReference type="AlphaFoldDB" id="A0A3D8IQ33"/>
<dbReference type="RefSeq" id="WP_115542311.1">
    <property type="nucleotide sequence ID" value="NZ_NXLQ01000002.1"/>
</dbReference>
<comment type="caution">
    <text evidence="2">The sequence shown here is derived from an EMBL/GenBank/DDBJ whole genome shotgun (WGS) entry which is preliminary data.</text>
</comment>
<dbReference type="OrthoDB" id="9804872at2"/>
<feature type="signal peptide" evidence="1">
    <location>
        <begin position="1"/>
        <end position="29"/>
    </location>
</feature>
<evidence type="ECO:0008006" key="4">
    <source>
        <dbReference type="Google" id="ProtNLM"/>
    </source>
</evidence>
<reference evidence="2 3" key="1">
    <citation type="submission" date="2018-04" db="EMBL/GenBank/DDBJ databases">
        <title>Novel Campyloabacter and Helicobacter Species and Strains.</title>
        <authorList>
            <person name="Mannion A.J."/>
            <person name="Shen Z."/>
            <person name="Fox J.G."/>
        </authorList>
    </citation>
    <scope>NUCLEOTIDE SEQUENCE [LARGE SCALE GENOMIC DNA]</scope>
    <source>
        <strain evidence="2 3">MIT 17-337</strain>
    </source>
</reference>
<organism evidence="2 3">
    <name type="scientific">Helicobacter didelphidarum</name>
    <dbReference type="NCBI Taxonomy" id="2040648"/>
    <lineage>
        <taxon>Bacteria</taxon>
        <taxon>Pseudomonadati</taxon>
        <taxon>Campylobacterota</taxon>
        <taxon>Epsilonproteobacteria</taxon>
        <taxon>Campylobacterales</taxon>
        <taxon>Helicobacteraceae</taxon>
        <taxon>Helicobacter</taxon>
    </lineage>
</organism>